<accession>A0ABS8WK11</accession>
<gene>
    <name evidence="1" type="ORF">HAX54_044847</name>
</gene>
<proteinExistence type="predicted"/>
<feature type="non-terminal residue" evidence="1">
    <location>
        <position position="1"/>
    </location>
</feature>
<reference evidence="1 2" key="1">
    <citation type="journal article" date="2021" name="BMC Genomics">
        <title>Datura genome reveals duplications of psychoactive alkaloid biosynthetic genes and high mutation rate following tissue culture.</title>
        <authorList>
            <person name="Rajewski A."/>
            <person name="Carter-House D."/>
            <person name="Stajich J."/>
            <person name="Litt A."/>
        </authorList>
    </citation>
    <scope>NUCLEOTIDE SEQUENCE [LARGE SCALE GENOMIC DNA]</scope>
    <source>
        <strain evidence="1">AR-01</strain>
    </source>
</reference>
<name>A0ABS8WK11_DATST</name>
<comment type="caution">
    <text evidence="1">The sequence shown here is derived from an EMBL/GenBank/DDBJ whole genome shotgun (WGS) entry which is preliminary data.</text>
</comment>
<evidence type="ECO:0000313" key="2">
    <source>
        <dbReference type="Proteomes" id="UP000823775"/>
    </source>
</evidence>
<evidence type="ECO:0000313" key="1">
    <source>
        <dbReference type="EMBL" id="MCE3049459.1"/>
    </source>
</evidence>
<organism evidence="1 2">
    <name type="scientific">Datura stramonium</name>
    <name type="common">Jimsonweed</name>
    <name type="synonym">Common thornapple</name>
    <dbReference type="NCBI Taxonomy" id="4076"/>
    <lineage>
        <taxon>Eukaryota</taxon>
        <taxon>Viridiplantae</taxon>
        <taxon>Streptophyta</taxon>
        <taxon>Embryophyta</taxon>
        <taxon>Tracheophyta</taxon>
        <taxon>Spermatophyta</taxon>
        <taxon>Magnoliopsida</taxon>
        <taxon>eudicotyledons</taxon>
        <taxon>Gunneridae</taxon>
        <taxon>Pentapetalae</taxon>
        <taxon>asterids</taxon>
        <taxon>lamiids</taxon>
        <taxon>Solanales</taxon>
        <taxon>Solanaceae</taxon>
        <taxon>Solanoideae</taxon>
        <taxon>Datureae</taxon>
        <taxon>Datura</taxon>
    </lineage>
</organism>
<protein>
    <submittedName>
        <fullName evidence="1">Uncharacterized protein</fullName>
    </submittedName>
</protein>
<sequence length="61" mass="6752">NGKTIPSSKESSREAAVLEPNNLEQPKYLCTTFSKGLRRFQAHIAEVGVELICNAFSSVQR</sequence>
<dbReference type="Proteomes" id="UP000823775">
    <property type="component" value="Unassembled WGS sequence"/>
</dbReference>
<dbReference type="EMBL" id="JACEIK010006896">
    <property type="protein sequence ID" value="MCE3049459.1"/>
    <property type="molecule type" value="Genomic_DNA"/>
</dbReference>
<keyword evidence="2" id="KW-1185">Reference proteome</keyword>